<dbReference type="InterPro" id="IPR036138">
    <property type="entry name" value="PBP_dimer_sf"/>
</dbReference>
<dbReference type="InterPro" id="IPR012338">
    <property type="entry name" value="Beta-lactam/transpept-like"/>
</dbReference>
<accession>A0A378Y225</accession>
<dbReference type="Gene3D" id="3.90.1310.10">
    <property type="entry name" value="Penicillin-binding protein 2a (Domain 2)"/>
    <property type="match status" value="1"/>
</dbReference>
<dbReference type="InterPro" id="IPR050515">
    <property type="entry name" value="Beta-lactam/transpept"/>
</dbReference>
<evidence type="ECO:0000256" key="1">
    <source>
        <dbReference type="SAM" id="Phobius"/>
    </source>
</evidence>
<dbReference type="Pfam" id="PF00905">
    <property type="entry name" value="Transpeptidase"/>
    <property type="match status" value="1"/>
</dbReference>
<dbReference type="Proteomes" id="UP000254400">
    <property type="component" value="Unassembled WGS sequence"/>
</dbReference>
<dbReference type="GO" id="GO:0005886">
    <property type="term" value="C:plasma membrane"/>
    <property type="evidence" value="ECO:0007669"/>
    <property type="project" value="TreeGrafter"/>
</dbReference>
<feature type="transmembrane region" description="Helical" evidence="1">
    <location>
        <begin position="14"/>
        <end position="34"/>
    </location>
</feature>
<dbReference type="AlphaFoldDB" id="A0A378Y225"/>
<keyword evidence="1" id="KW-0812">Transmembrane</keyword>
<dbReference type="SUPFAM" id="SSF56601">
    <property type="entry name" value="beta-lactamase/transpeptidase-like"/>
    <property type="match status" value="1"/>
</dbReference>
<name>A0A378Y225_PAEPO</name>
<dbReference type="PANTHER" id="PTHR30627:SF24">
    <property type="entry name" value="PENICILLIN-BINDING PROTEIN 4B"/>
    <property type="match status" value="1"/>
</dbReference>
<dbReference type="SUPFAM" id="SSF56519">
    <property type="entry name" value="Penicillin binding protein dimerisation domain"/>
    <property type="match status" value="1"/>
</dbReference>
<evidence type="ECO:0000259" key="2">
    <source>
        <dbReference type="Pfam" id="PF00905"/>
    </source>
</evidence>
<feature type="domain" description="Penicillin-binding protein transpeptidase" evidence="2">
    <location>
        <begin position="264"/>
        <end position="582"/>
    </location>
</feature>
<evidence type="ECO:0000313" key="3">
    <source>
        <dbReference type="EMBL" id="SUA71326.1"/>
    </source>
</evidence>
<gene>
    <name evidence="3" type="primary">pbp</name>
    <name evidence="3" type="ORF">NCTC10343_04213</name>
</gene>
<keyword evidence="1" id="KW-0472">Membrane</keyword>
<dbReference type="EMBL" id="UGSC01000001">
    <property type="protein sequence ID" value="SUA71326.1"/>
    <property type="molecule type" value="Genomic_DNA"/>
</dbReference>
<reference evidence="3 4" key="1">
    <citation type="submission" date="2018-06" db="EMBL/GenBank/DDBJ databases">
        <authorList>
            <consortium name="Pathogen Informatics"/>
            <person name="Doyle S."/>
        </authorList>
    </citation>
    <scope>NUCLEOTIDE SEQUENCE [LARGE SCALE GENOMIC DNA]</scope>
    <source>
        <strain evidence="3 4">NCTC10343</strain>
    </source>
</reference>
<evidence type="ECO:0000313" key="4">
    <source>
        <dbReference type="Proteomes" id="UP000254400"/>
    </source>
</evidence>
<sequence>MSRRHSSFIRQRRIAYIALGIMVSLLILCFRLAWIQGTAGIHLSLYGGHSLKEMSVRQRQEGIAIDTGRGQFTDRHGQPLTGGVVWTPVLFPDVDGRAASHGQELAKLLHTSKGQLLTQWKGLQSPLIWRDGRGEPVQIHPNEAGRLLKLAPSLIELVPYAQRYRDLPNGRQWLGFMYERGERASELPMGAAGLERTLEPLLSGVGETFVSRFVDAQRRPLTHAPLRVSAPSNSHYPLQVQTTIDLPLQEQIEKLTESNHLAEGAVVVLDAGNADVMAMVSRPFYNPAHVDPQQKTDWSNRALKAVTPGSIFKLVTAAAALESGVVQPQEQFHCHGAYGKYGLSCWKKEGHGTLNLEEGLAVSCNSVFAHLGERLNAEQIQAAASALGLSRTVGWQDRDLAGLAQFRPLDHEEKGAVFGSHTNASDPGVRVQTAIGQRDVLVTPLQAANLIVTLLHDGQVHAPRIVKRVSYADGSTLLELPAHAAPLPQGSRSIRTSTAHTLREAMEQVVTHGTGASLRNKIWKLAGKSGTAQALKNGRPINHQWFIGYGPIERPRYAVAVLVQNASTHAANQATALFGQVMDLLAQSS</sequence>
<proteinExistence type="predicted"/>
<dbReference type="GO" id="GO:0016757">
    <property type="term" value="F:glycosyltransferase activity"/>
    <property type="evidence" value="ECO:0007669"/>
    <property type="project" value="UniProtKB-KW"/>
</dbReference>
<dbReference type="EC" id="2.4.1.129" evidence="3"/>
<keyword evidence="1" id="KW-1133">Transmembrane helix</keyword>
<protein>
    <submittedName>
        <fullName evidence="3">Penicillin-binding protein 2 PBP-2</fullName>
        <ecNumber evidence="3">2.4.1.129</ecNumber>
    </submittedName>
</protein>
<keyword evidence="3" id="KW-0328">Glycosyltransferase</keyword>
<organism evidence="3 4">
    <name type="scientific">Paenibacillus polymyxa</name>
    <name type="common">Bacillus polymyxa</name>
    <dbReference type="NCBI Taxonomy" id="1406"/>
    <lineage>
        <taxon>Bacteria</taxon>
        <taxon>Bacillati</taxon>
        <taxon>Bacillota</taxon>
        <taxon>Bacilli</taxon>
        <taxon>Bacillales</taxon>
        <taxon>Paenibacillaceae</taxon>
        <taxon>Paenibacillus</taxon>
    </lineage>
</organism>
<dbReference type="GO" id="GO:0008658">
    <property type="term" value="F:penicillin binding"/>
    <property type="evidence" value="ECO:0007669"/>
    <property type="project" value="InterPro"/>
</dbReference>
<dbReference type="InterPro" id="IPR001460">
    <property type="entry name" value="PCN-bd_Tpept"/>
</dbReference>
<dbReference type="GO" id="GO:0071555">
    <property type="term" value="P:cell wall organization"/>
    <property type="evidence" value="ECO:0007669"/>
    <property type="project" value="TreeGrafter"/>
</dbReference>
<keyword evidence="3" id="KW-0808">Transferase</keyword>
<dbReference type="GO" id="GO:0071972">
    <property type="term" value="F:peptidoglycan L,D-transpeptidase activity"/>
    <property type="evidence" value="ECO:0007669"/>
    <property type="project" value="TreeGrafter"/>
</dbReference>
<dbReference type="PANTHER" id="PTHR30627">
    <property type="entry name" value="PEPTIDOGLYCAN D,D-TRANSPEPTIDASE"/>
    <property type="match status" value="1"/>
</dbReference>
<dbReference type="Gene3D" id="3.40.710.10">
    <property type="entry name" value="DD-peptidase/beta-lactamase superfamily"/>
    <property type="match status" value="1"/>
</dbReference>